<dbReference type="EMBL" id="JYDL01000169">
    <property type="protein sequence ID" value="KRX14161.1"/>
    <property type="molecule type" value="Genomic_DNA"/>
</dbReference>
<keyword evidence="2" id="KW-1185">Reference proteome</keyword>
<organism evidence="1 2">
    <name type="scientific">Trichinella nelsoni</name>
    <dbReference type="NCBI Taxonomy" id="6336"/>
    <lineage>
        <taxon>Eukaryota</taxon>
        <taxon>Metazoa</taxon>
        <taxon>Ecdysozoa</taxon>
        <taxon>Nematoda</taxon>
        <taxon>Enoplea</taxon>
        <taxon>Dorylaimia</taxon>
        <taxon>Trichinellida</taxon>
        <taxon>Trichinellidae</taxon>
        <taxon>Trichinella</taxon>
    </lineage>
</organism>
<sequence length="80" mass="9659">MKLDAIEVIVETRENVFQQLSFVKLYKINLLFIQRQTIFKAWIIFMLNSVTVKKMDELAQNSVEWLNLYTFHIFQNFQAK</sequence>
<gene>
    <name evidence="1" type="ORF">T07_11853</name>
</gene>
<protein>
    <submittedName>
        <fullName evidence="1">Uncharacterized protein</fullName>
    </submittedName>
</protein>
<name>A0A0V0RI56_9BILA</name>
<accession>A0A0V0RI56</accession>
<comment type="caution">
    <text evidence="1">The sequence shown here is derived from an EMBL/GenBank/DDBJ whole genome shotgun (WGS) entry which is preliminary data.</text>
</comment>
<dbReference type="Proteomes" id="UP000054630">
    <property type="component" value="Unassembled WGS sequence"/>
</dbReference>
<reference evidence="1 2" key="1">
    <citation type="submission" date="2015-01" db="EMBL/GenBank/DDBJ databases">
        <title>Evolution of Trichinella species and genotypes.</title>
        <authorList>
            <person name="Korhonen P.K."/>
            <person name="Edoardo P."/>
            <person name="Giuseppe L.R."/>
            <person name="Gasser R.B."/>
        </authorList>
    </citation>
    <scope>NUCLEOTIDE SEQUENCE [LARGE SCALE GENOMIC DNA]</scope>
    <source>
        <strain evidence="1">ISS37</strain>
    </source>
</reference>
<evidence type="ECO:0000313" key="2">
    <source>
        <dbReference type="Proteomes" id="UP000054630"/>
    </source>
</evidence>
<evidence type="ECO:0000313" key="1">
    <source>
        <dbReference type="EMBL" id="KRX14161.1"/>
    </source>
</evidence>
<dbReference type="OrthoDB" id="10375584at2759"/>
<proteinExistence type="predicted"/>
<dbReference type="AlphaFoldDB" id="A0A0V0RI56"/>